<protein>
    <submittedName>
        <fullName evidence="1">Uncharacterized protein</fullName>
    </submittedName>
</protein>
<evidence type="ECO:0000313" key="1">
    <source>
        <dbReference type="EMBL" id="MBP1324855.1"/>
    </source>
</evidence>
<dbReference type="EMBL" id="JAFIDA010000001">
    <property type="protein sequence ID" value="MBP1324855.1"/>
    <property type="molecule type" value="Genomic_DNA"/>
</dbReference>
<dbReference type="AlphaFoldDB" id="A0A940SZF7"/>
<evidence type="ECO:0000313" key="2">
    <source>
        <dbReference type="Proteomes" id="UP000675163"/>
    </source>
</evidence>
<dbReference type="Proteomes" id="UP000675163">
    <property type="component" value="Unassembled WGS sequence"/>
</dbReference>
<comment type="caution">
    <text evidence="1">The sequence shown here is derived from an EMBL/GenBank/DDBJ whole genome shotgun (WGS) entry which is preliminary data.</text>
</comment>
<proteinExistence type="predicted"/>
<name>A0A940SZF7_9MICO</name>
<organism evidence="1 2">
    <name type="scientific">Leucobacter exalbidus</name>
    <dbReference type="NCBI Taxonomy" id="662960"/>
    <lineage>
        <taxon>Bacteria</taxon>
        <taxon>Bacillati</taxon>
        <taxon>Actinomycetota</taxon>
        <taxon>Actinomycetes</taxon>
        <taxon>Micrococcales</taxon>
        <taxon>Microbacteriaceae</taxon>
        <taxon>Leucobacter</taxon>
    </lineage>
</organism>
<sequence length="70" mass="7755">MSTLAMVNGITIDTILVGCFYGNISAQSQYFPKGTDLSIYGLEDLEVVAQWLNGRPRKTLGWETPAQRFA</sequence>
<accession>A0A940SZF7</accession>
<reference evidence="1" key="1">
    <citation type="submission" date="2021-02" db="EMBL/GenBank/DDBJ databases">
        <title>Sequencing the genomes of 1000 actinobacteria strains.</title>
        <authorList>
            <person name="Klenk H.-P."/>
        </authorList>
    </citation>
    <scope>NUCLEOTIDE SEQUENCE</scope>
    <source>
        <strain evidence="1">DSM 22850</strain>
    </source>
</reference>
<gene>
    <name evidence="1" type="ORF">JOF28_000087</name>
</gene>
<keyword evidence="2" id="KW-1185">Reference proteome</keyword>